<dbReference type="Proteomes" id="UP001153269">
    <property type="component" value="Unassembled WGS sequence"/>
</dbReference>
<protein>
    <submittedName>
        <fullName evidence="1">Uncharacterized protein</fullName>
    </submittedName>
</protein>
<dbReference type="AlphaFoldDB" id="A0A9N7UYL2"/>
<organism evidence="1 2">
    <name type="scientific">Pleuronectes platessa</name>
    <name type="common">European plaice</name>
    <dbReference type="NCBI Taxonomy" id="8262"/>
    <lineage>
        <taxon>Eukaryota</taxon>
        <taxon>Metazoa</taxon>
        <taxon>Chordata</taxon>
        <taxon>Craniata</taxon>
        <taxon>Vertebrata</taxon>
        <taxon>Euteleostomi</taxon>
        <taxon>Actinopterygii</taxon>
        <taxon>Neopterygii</taxon>
        <taxon>Teleostei</taxon>
        <taxon>Neoteleostei</taxon>
        <taxon>Acanthomorphata</taxon>
        <taxon>Carangaria</taxon>
        <taxon>Pleuronectiformes</taxon>
        <taxon>Pleuronectoidei</taxon>
        <taxon>Pleuronectidae</taxon>
        <taxon>Pleuronectes</taxon>
    </lineage>
</organism>
<reference evidence="1" key="1">
    <citation type="submission" date="2020-03" db="EMBL/GenBank/DDBJ databases">
        <authorList>
            <person name="Weist P."/>
        </authorList>
    </citation>
    <scope>NUCLEOTIDE SEQUENCE</scope>
</reference>
<name>A0A9N7UYL2_PLEPL</name>
<sequence>GHPAHHLSLTWQETWALQEKSHGLSPGPRLWNDKTLAMLTPRVLVPPVGSGGMAERLAALNHQKQFSNAVSVAAMAAVLVHACCFRPHPSLWSTLYCTCVESLVLSESRCVLVARINLEATLHNLRRHWPQGEV</sequence>
<proteinExistence type="predicted"/>
<gene>
    <name evidence="1" type="ORF">PLEPLA_LOCUS26991</name>
</gene>
<accession>A0A9N7UYL2</accession>
<dbReference type="EMBL" id="CADEAL010002236">
    <property type="protein sequence ID" value="CAB1439164.1"/>
    <property type="molecule type" value="Genomic_DNA"/>
</dbReference>
<keyword evidence="2" id="KW-1185">Reference proteome</keyword>
<feature type="non-terminal residue" evidence="1">
    <location>
        <position position="134"/>
    </location>
</feature>
<evidence type="ECO:0000313" key="2">
    <source>
        <dbReference type="Proteomes" id="UP001153269"/>
    </source>
</evidence>
<evidence type="ECO:0000313" key="1">
    <source>
        <dbReference type="EMBL" id="CAB1439164.1"/>
    </source>
</evidence>
<comment type="caution">
    <text evidence="1">The sequence shown here is derived from an EMBL/GenBank/DDBJ whole genome shotgun (WGS) entry which is preliminary data.</text>
</comment>